<name>A0ABQ1L1B7_9SPHI</name>
<sequence>MNDTSRLKYTSLGLVMMGFSAFLYAKKPTPVLYNRIITGPGDYPELVTDGGDAQFTRDGLRIAGKDRIVKLNYYYALAERLVRYHVRFSEDAVGVFQSDKGDFKAFVDMRHKRISLGTDPVSEKETDFLDANHDYIVEVHRDYQTSKLRIVDLFTGDFAEVSATMDGAGGVGEGALGTGFFVGRQYDYYCFGLAEGTALFVKQICVLAKESDLTLLIYGDSITEPEGYFPTADFPCAWTQLIMEHISGKAMSSGRGGTTIHELLERIKNELPYVQAKYVMITIGTNGGNTEENLSELVEYILAQGSIPILNNIPCNESGTQIPVNAMIEKVRQKYGINGCKFDLATSLNHDGREVDQTTMYFEDYDWGKIYHHPNVKGSLQMYTRTLIDVPEIYE</sequence>
<reference evidence="3" key="1">
    <citation type="journal article" date="2019" name="Int. J. Syst. Evol. Microbiol.">
        <title>The Global Catalogue of Microorganisms (GCM) 10K type strain sequencing project: providing services to taxonomists for standard genome sequencing and annotation.</title>
        <authorList>
            <consortium name="The Broad Institute Genomics Platform"/>
            <consortium name="The Broad Institute Genome Sequencing Center for Infectious Disease"/>
            <person name="Wu L."/>
            <person name="Ma J."/>
        </authorList>
    </citation>
    <scope>NUCLEOTIDE SEQUENCE [LARGE SCALE GENOMIC DNA]</scope>
    <source>
        <strain evidence="3">CGMCC 1.15342</strain>
    </source>
</reference>
<dbReference type="Gene3D" id="3.40.50.1110">
    <property type="entry name" value="SGNH hydrolase"/>
    <property type="match status" value="1"/>
</dbReference>
<dbReference type="SUPFAM" id="SSF52266">
    <property type="entry name" value="SGNH hydrolase"/>
    <property type="match status" value="1"/>
</dbReference>
<gene>
    <name evidence="2" type="ORF">GCM10011386_01820</name>
</gene>
<feature type="transmembrane region" description="Helical" evidence="1">
    <location>
        <begin position="7"/>
        <end position="25"/>
    </location>
</feature>
<dbReference type="Proteomes" id="UP000597338">
    <property type="component" value="Unassembled WGS sequence"/>
</dbReference>
<protein>
    <recommendedName>
        <fullName evidence="4">SGNH/GDSL hydrolase family protein</fullName>
    </recommendedName>
</protein>
<evidence type="ECO:0008006" key="4">
    <source>
        <dbReference type="Google" id="ProtNLM"/>
    </source>
</evidence>
<organism evidence="2 3">
    <name type="scientific">Parapedobacter defluvii</name>
    <dbReference type="NCBI Taxonomy" id="2045106"/>
    <lineage>
        <taxon>Bacteria</taxon>
        <taxon>Pseudomonadati</taxon>
        <taxon>Bacteroidota</taxon>
        <taxon>Sphingobacteriia</taxon>
        <taxon>Sphingobacteriales</taxon>
        <taxon>Sphingobacteriaceae</taxon>
        <taxon>Parapedobacter</taxon>
    </lineage>
</organism>
<dbReference type="InterPro" id="IPR036514">
    <property type="entry name" value="SGNH_hydro_sf"/>
</dbReference>
<evidence type="ECO:0000313" key="2">
    <source>
        <dbReference type="EMBL" id="GGC13776.1"/>
    </source>
</evidence>
<keyword evidence="3" id="KW-1185">Reference proteome</keyword>
<dbReference type="RefSeq" id="WP_229717338.1">
    <property type="nucleotide sequence ID" value="NZ_BMIK01000001.1"/>
</dbReference>
<dbReference type="EMBL" id="BMIK01000001">
    <property type="protein sequence ID" value="GGC13776.1"/>
    <property type="molecule type" value="Genomic_DNA"/>
</dbReference>
<keyword evidence="1" id="KW-1133">Transmembrane helix</keyword>
<keyword evidence="1" id="KW-0812">Transmembrane</keyword>
<accession>A0ABQ1L1B7</accession>
<evidence type="ECO:0000313" key="3">
    <source>
        <dbReference type="Proteomes" id="UP000597338"/>
    </source>
</evidence>
<evidence type="ECO:0000256" key="1">
    <source>
        <dbReference type="SAM" id="Phobius"/>
    </source>
</evidence>
<keyword evidence="1" id="KW-0472">Membrane</keyword>
<comment type="caution">
    <text evidence="2">The sequence shown here is derived from an EMBL/GenBank/DDBJ whole genome shotgun (WGS) entry which is preliminary data.</text>
</comment>
<proteinExistence type="predicted"/>